<dbReference type="AlphaFoldDB" id="A0A8T0AJ13"/>
<feature type="region of interest" description="Disordered" evidence="2">
    <location>
        <begin position="582"/>
        <end position="615"/>
    </location>
</feature>
<evidence type="ECO:0000256" key="1">
    <source>
        <dbReference type="SAM" id="Coils"/>
    </source>
</evidence>
<feature type="coiled-coil region" evidence="1">
    <location>
        <begin position="105"/>
        <end position="132"/>
    </location>
</feature>
<dbReference type="EMBL" id="JABFDY010000021">
    <property type="protein sequence ID" value="KAF7691613.1"/>
    <property type="molecule type" value="Genomic_DNA"/>
</dbReference>
<feature type="region of interest" description="Disordered" evidence="2">
    <location>
        <begin position="911"/>
        <end position="1039"/>
    </location>
</feature>
<feature type="compositionally biased region" description="Polar residues" evidence="2">
    <location>
        <begin position="948"/>
        <end position="960"/>
    </location>
</feature>
<feature type="compositionally biased region" description="Basic and acidic residues" evidence="2">
    <location>
        <begin position="587"/>
        <end position="615"/>
    </location>
</feature>
<sequence length="1059" mass="124176">MGSRVMPYMQMKGLKSLGKTPEELKTQTASAVADRRYRTPQYSADRFNLETRKERFPAVNEEHRQTRLPPIKPSLLPLRARSRDTNRNSQTEFATGLRIGASVDKEAAQLKIERYRQDLLDQIAERQRIKQKENELKWKVVSPRVLDLKTEVQKSLEKVQYSTGTNRNDPVLSTAPTPTRKSLEDMRRRFHSRHGSQLYDTKEELNPYEEKPEVAVDDRGHGTPQHSTDRFNLESRKERVPTVNEDHHEEHRWTQLPPINASLLPLRAQSRGTNRNSQTEFATGLRIGASVDKEAAQLKIERYRQDLLDQIAERQRIKQKENELKWKVVSPRALDLNTEVQKSLEKVQYSTGTNRNDPVLSTAPTPTRRSLEDMRRRFHSRHGSQLYGTKEELNPYEEKPEVAVDDRGHGTPQHSTDRFNLESRKERVPTVNEDHHEEHRWTQLPPINASLLPLRAQSRDTNRNSQTEFATGLRIGASVDKEAAQVKIERYRQDLLDQIAERQKIKQKENELKWKVVPPGALDLKTEYMSRYLPCPPETDEVNQFGAQRRGHEEHRWTRRPPINARPPLQYGFSTTVTGTGAYPSGKHQDPNDHFPRYTDEAKQQPQIEERKRWRATESVENKRFEADLEAERKAYESCGQGEAGYSFVQPSPYAFKKKASEILTPQQLRKQEEYAESLKQQIEEKAEMKKKLMLEQDGMNYIADWYTQQPRKIEEKKKVIENQNKMESQIEERERWRATERVENKRFEAELEAERKAYESCGQGEADSFFVQPSPYAFKKKASEILTPQQLHKQAEYAESLKQQMEEKQREKAEEKKKLMLEQEKEEKNLTQWHTRQQKKLEEGKKMIENQNKMESQIEERKRWRATERVENKRFEAELEAERKAYESCGQGEADSSFVQPSPYAFKKKASEILTPQQLRKQEEYAESLKRQKLRSKSPPVPALQKKLQQSSFRPSSGEGQRFFIDAIQNTQNQKMLLQDQHRGEKEEIKQNAREAQRHRDEQKRQTQLEKVPNTAGVKYKPRRPESPQTTYNPRRRYFQRQLDLLFSNSPLVPAQSS</sequence>
<feature type="region of interest" description="Disordered" evidence="2">
    <location>
        <begin position="348"/>
        <end position="367"/>
    </location>
</feature>
<feature type="region of interest" description="Disordered" evidence="2">
    <location>
        <begin position="550"/>
        <end position="570"/>
    </location>
</feature>
<dbReference type="PANTHER" id="PTHR21616">
    <property type="entry name" value="CENTROSOME SPINDLE POLE ASSOCIATED PROTEIN"/>
    <property type="match status" value="1"/>
</dbReference>
<dbReference type="GO" id="GO:0000922">
    <property type="term" value="C:spindle pole"/>
    <property type="evidence" value="ECO:0007669"/>
    <property type="project" value="InterPro"/>
</dbReference>
<dbReference type="Proteomes" id="UP000606274">
    <property type="component" value="Unassembled WGS sequence"/>
</dbReference>
<feature type="coiled-coil region" evidence="1">
    <location>
        <begin position="293"/>
        <end position="320"/>
    </location>
</feature>
<dbReference type="GO" id="GO:0005874">
    <property type="term" value="C:microtubule"/>
    <property type="evidence" value="ECO:0007669"/>
    <property type="project" value="InterPro"/>
</dbReference>
<feature type="region of interest" description="Disordered" evidence="2">
    <location>
        <begin position="215"/>
        <end position="252"/>
    </location>
</feature>
<feature type="compositionally biased region" description="Basic and acidic residues" evidence="2">
    <location>
        <begin position="921"/>
        <end position="931"/>
    </location>
</feature>
<dbReference type="GO" id="GO:0005813">
    <property type="term" value="C:centrosome"/>
    <property type="evidence" value="ECO:0007669"/>
    <property type="project" value="InterPro"/>
</dbReference>
<evidence type="ECO:0000313" key="3">
    <source>
        <dbReference type="EMBL" id="KAF7691613.1"/>
    </source>
</evidence>
<keyword evidence="4" id="KW-1185">Reference proteome</keyword>
<feature type="region of interest" description="Disordered" evidence="2">
    <location>
        <begin position="403"/>
        <end position="440"/>
    </location>
</feature>
<organism evidence="3 4">
    <name type="scientific">Silurus meridionalis</name>
    <name type="common">Southern catfish</name>
    <name type="synonym">Silurus soldatovi meridionalis</name>
    <dbReference type="NCBI Taxonomy" id="175797"/>
    <lineage>
        <taxon>Eukaryota</taxon>
        <taxon>Metazoa</taxon>
        <taxon>Chordata</taxon>
        <taxon>Craniata</taxon>
        <taxon>Vertebrata</taxon>
        <taxon>Euteleostomi</taxon>
        <taxon>Actinopterygii</taxon>
        <taxon>Neopterygii</taxon>
        <taxon>Teleostei</taxon>
        <taxon>Ostariophysi</taxon>
        <taxon>Siluriformes</taxon>
        <taxon>Siluridae</taxon>
        <taxon>Silurus</taxon>
    </lineage>
</organism>
<reference evidence="3" key="1">
    <citation type="submission" date="2020-08" db="EMBL/GenBank/DDBJ databases">
        <title>Chromosome-level assembly of Southern catfish (Silurus meridionalis) provides insights into visual adaptation to the nocturnal and benthic lifestyles.</title>
        <authorList>
            <person name="Zhang Y."/>
            <person name="Wang D."/>
            <person name="Peng Z."/>
        </authorList>
    </citation>
    <scope>NUCLEOTIDE SEQUENCE</scope>
    <source>
        <strain evidence="3">SWU-2019-XX</strain>
        <tissue evidence="3">Muscle</tissue>
    </source>
</reference>
<dbReference type="GO" id="GO:0032467">
    <property type="term" value="P:positive regulation of cytokinesis"/>
    <property type="evidence" value="ECO:0007669"/>
    <property type="project" value="InterPro"/>
</dbReference>
<name>A0A8T0AJ13_SILME</name>
<dbReference type="InterPro" id="IPR026708">
    <property type="entry name" value="CSPP1"/>
</dbReference>
<feature type="region of interest" description="Disordered" evidence="2">
    <location>
        <begin position="1"/>
        <end position="23"/>
    </location>
</feature>
<feature type="region of interest" description="Disordered" evidence="2">
    <location>
        <begin position="160"/>
        <end position="185"/>
    </location>
</feature>
<gene>
    <name evidence="3" type="ORF">HF521_010580</name>
</gene>
<comment type="caution">
    <text evidence="3">The sequence shown here is derived from an EMBL/GenBank/DDBJ whole genome shotgun (WGS) entry which is preliminary data.</text>
</comment>
<feature type="coiled-coil region" evidence="1">
    <location>
        <begin position="481"/>
        <end position="508"/>
    </location>
</feature>
<feature type="compositionally biased region" description="Basic and acidic residues" evidence="2">
    <location>
        <begin position="805"/>
        <end position="830"/>
    </location>
</feature>
<feature type="compositionally biased region" description="Basic and acidic residues" evidence="2">
    <location>
        <begin position="840"/>
        <end position="849"/>
    </location>
</feature>
<accession>A0A8T0AJ13</accession>
<evidence type="ECO:0000256" key="2">
    <source>
        <dbReference type="SAM" id="MobiDB-lite"/>
    </source>
</evidence>
<proteinExistence type="predicted"/>
<feature type="region of interest" description="Disordered" evidence="2">
    <location>
        <begin position="799"/>
        <end position="865"/>
    </location>
</feature>
<protein>
    <submittedName>
        <fullName evidence="3">Uncharacterized protein</fullName>
    </submittedName>
</protein>
<keyword evidence="1" id="KW-0175">Coiled coil</keyword>
<feature type="coiled-coil region" evidence="1">
    <location>
        <begin position="669"/>
        <end position="734"/>
    </location>
</feature>
<feature type="compositionally biased region" description="Basic and acidic residues" evidence="2">
    <location>
        <begin position="981"/>
        <end position="1009"/>
    </location>
</feature>
<evidence type="ECO:0000313" key="4">
    <source>
        <dbReference type="Proteomes" id="UP000606274"/>
    </source>
</evidence>
<dbReference type="PANTHER" id="PTHR21616:SF2">
    <property type="entry name" value="CENTROSOME AND SPINDLE POLE-ASSOCIATED PROTEIN 1"/>
    <property type="match status" value="1"/>
</dbReference>